<keyword evidence="4" id="KW-1185">Reference proteome</keyword>
<protein>
    <submittedName>
        <fullName evidence="3">Trehalose utilization</fullName>
    </submittedName>
</protein>
<dbReference type="Proteomes" id="UP000322214">
    <property type="component" value="Chromosome"/>
</dbReference>
<keyword evidence="1" id="KW-0732">Signal</keyword>
<sequence length="349" mass="38345" precursor="true">MSFFKKHVATAVLSALFSYAAVHVSPANGGDPWLVFEPAGDANGKHVVFVSGDEEYRGEESCPMLAKILSQHHGFKCTVLFSINKETGCIDPFELGNTPGLENLATADVMILCTRWRILPDDQIKHIYDFLEAGKPLIAFRTATHAFKTGDYGGYDWANFGKKVIGENWLSHHGQHKVQGGRGFIVEKNAQHPILNSVQDVFTTSDIYGIAALDQEAATILMRGGVTETLDPASQLVAGKLNDPMMPFAWLKDYDSPSGKAQGKCFATTGGAAVDFRGEDLRRMIVNATFHLAGLDVPEKANVEFVDPFAPSFYGFPKSDYFVKRNLRVEDFELGKSASSYPDPKILKK</sequence>
<dbReference type="InterPro" id="IPR029010">
    <property type="entry name" value="ThuA-like"/>
</dbReference>
<organism evidence="3 4">
    <name type="scientific">Mariniblastus fucicola</name>
    <dbReference type="NCBI Taxonomy" id="980251"/>
    <lineage>
        <taxon>Bacteria</taxon>
        <taxon>Pseudomonadati</taxon>
        <taxon>Planctomycetota</taxon>
        <taxon>Planctomycetia</taxon>
        <taxon>Pirellulales</taxon>
        <taxon>Pirellulaceae</taxon>
        <taxon>Mariniblastus</taxon>
    </lineage>
</organism>
<dbReference type="EMBL" id="CP042912">
    <property type="protein sequence ID" value="QEG20774.1"/>
    <property type="molecule type" value="Genomic_DNA"/>
</dbReference>
<evidence type="ECO:0000256" key="1">
    <source>
        <dbReference type="SAM" id="SignalP"/>
    </source>
</evidence>
<dbReference type="InterPro" id="IPR029062">
    <property type="entry name" value="Class_I_gatase-like"/>
</dbReference>
<accession>A0A5B9P3K7</accession>
<evidence type="ECO:0000259" key="2">
    <source>
        <dbReference type="Pfam" id="PF06283"/>
    </source>
</evidence>
<evidence type="ECO:0000313" key="3">
    <source>
        <dbReference type="EMBL" id="QEG20774.1"/>
    </source>
</evidence>
<dbReference type="RefSeq" id="WP_075085284.1">
    <property type="nucleotide sequence ID" value="NZ_CP042912.1"/>
</dbReference>
<feature type="domain" description="ThuA-like" evidence="2">
    <location>
        <begin position="102"/>
        <end position="289"/>
    </location>
</feature>
<dbReference type="STRING" id="980251.GCA_001642875_03076"/>
<evidence type="ECO:0000313" key="4">
    <source>
        <dbReference type="Proteomes" id="UP000322214"/>
    </source>
</evidence>
<dbReference type="Gene3D" id="3.40.50.880">
    <property type="match status" value="1"/>
</dbReference>
<reference evidence="3 4" key="1">
    <citation type="submission" date="2019-08" db="EMBL/GenBank/DDBJ databases">
        <title>Deep-cultivation of Planctomycetes and their phenomic and genomic characterization uncovers novel biology.</title>
        <authorList>
            <person name="Wiegand S."/>
            <person name="Jogler M."/>
            <person name="Boedeker C."/>
            <person name="Pinto D."/>
            <person name="Vollmers J."/>
            <person name="Rivas-Marin E."/>
            <person name="Kohn T."/>
            <person name="Peeters S.H."/>
            <person name="Heuer A."/>
            <person name="Rast P."/>
            <person name="Oberbeckmann S."/>
            <person name="Bunk B."/>
            <person name="Jeske O."/>
            <person name="Meyerdierks A."/>
            <person name="Storesund J.E."/>
            <person name="Kallscheuer N."/>
            <person name="Luecker S."/>
            <person name="Lage O.M."/>
            <person name="Pohl T."/>
            <person name="Merkel B.J."/>
            <person name="Hornburger P."/>
            <person name="Mueller R.-W."/>
            <person name="Bruemmer F."/>
            <person name="Labrenz M."/>
            <person name="Spormann A.M."/>
            <person name="Op den Camp H."/>
            <person name="Overmann J."/>
            <person name="Amann R."/>
            <person name="Jetten M.S.M."/>
            <person name="Mascher T."/>
            <person name="Medema M.H."/>
            <person name="Devos D.P."/>
            <person name="Kaster A.-K."/>
            <person name="Ovreas L."/>
            <person name="Rohde M."/>
            <person name="Galperin M.Y."/>
            <person name="Jogler C."/>
        </authorList>
    </citation>
    <scope>NUCLEOTIDE SEQUENCE [LARGE SCALE GENOMIC DNA]</scope>
    <source>
        <strain evidence="3 4">FC18</strain>
    </source>
</reference>
<name>A0A5B9P3K7_9BACT</name>
<dbReference type="OrthoDB" id="245202at2"/>
<dbReference type="AlphaFoldDB" id="A0A5B9P3K7"/>
<dbReference type="KEGG" id="mff:MFFC18_06250"/>
<proteinExistence type="predicted"/>
<dbReference type="Pfam" id="PF06283">
    <property type="entry name" value="ThuA"/>
    <property type="match status" value="1"/>
</dbReference>
<feature type="signal peptide" evidence="1">
    <location>
        <begin position="1"/>
        <end position="20"/>
    </location>
</feature>
<dbReference type="SUPFAM" id="SSF52317">
    <property type="entry name" value="Class I glutamine amidotransferase-like"/>
    <property type="match status" value="1"/>
</dbReference>
<feature type="chain" id="PRO_5022824226" evidence="1">
    <location>
        <begin position="21"/>
        <end position="349"/>
    </location>
</feature>
<gene>
    <name evidence="3" type="ORF">MFFC18_06250</name>
</gene>